<keyword evidence="5" id="KW-0808">Transferase</keyword>
<feature type="transmembrane region" description="Helical" evidence="11">
    <location>
        <begin position="368"/>
        <end position="387"/>
    </location>
</feature>
<keyword evidence="3" id="KW-0337">GPI-anchor biosynthesis</keyword>
<dbReference type="EC" id="2.4.1.-" evidence="11"/>
<evidence type="ECO:0000256" key="5">
    <source>
        <dbReference type="ARBA" id="ARBA00022679"/>
    </source>
</evidence>
<comment type="subcellular location">
    <subcellularLocation>
        <location evidence="1 11">Endoplasmic reticulum membrane</location>
        <topology evidence="1 11">Multi-pass membrane protein</topology>
    </subcellularLocation>
</comment>
<organism evidence="12 13">
    <name type="scientific">Ranatra chinensis</name>
    <dbReference type="NCBI Taxonomy" id="642074"/>
    <lineage>
        <taxon>Eukaryota</taxon>
        <taxon>Metazoa</taxon>
        <taxon>Ecdysozoa</taxon>
        <taxon>Arthropoda</taxon>
        <taxon>Hexapoda</taxon>
        <taxon>Insecta</taxon>
        <taxon>Pterygota</taxon>
        <taxon>Neoptera</taxon>
        <taxon>Paraneoptera</taxon>
        <taxon>Hemiptera</taxon>
        <taxon>Heteroptera</taxon>
        <taxon>Panheteroptera</taxon>
        <taxon>Nepomorpha</taxon>
        <taxon>Nepidae</taxon>
        <taxon>Ranatrinae</taxon>
        <taxon>Ranatra</taxon>
    </lineage>
</organism>
<keyword evidence="7 11" id="KW-0256">Endoplasmic reticulum</keyword>
<evidence type="ECO:0000256" key="4">
    <source>
        <dbReference type="ARBA" id="ARBA00022676"/>
    </source>
</evidence>
<feature type="transmembrane region" description="Helical" evidence="11">
    <location>
        <begin position="444"/>
        <end position="462"/>
    </location>
</feature>
<dbReference type="PANTHER" id="PTHR22760">
    <property type="entry name" value="GLYCOSYLTRANSFERASE"/>
    <property type="match status" value="1"/>
</dbReference>
<dbReference type="GO" id="GO:0005789">
    <property type="term" value="C:endoplasmic reticulum membrane"/>
    <property type="evidence" value="ECO:0007669"/>
    <property type="project" value="UniProtKB-SubCell"/>
</dbReference>
<gene>
    <name evidence="12" type="ORF">AAG570_002361</name>
</gene>
<dbReference type="InterPro" id="IPR005599">
    <property type="entry name" value="GPI_mannosylTrfase"/>
</dbReference>
<comment type="caution">
    <text evidence="12">The sequence shown here is derived from an EMBL/GenBank/DDBJ whole genome shotgun (WGS) entry which is preliminary data.</text>
</comment>
<feature type="transmembrane region" description="Helical" evidence="11">
    <location>
        <begin position="203"/>
        <end position="222"/>
    </location>
</feature>
<dbReference type="Pfam" id="PF03901">
    <property type="entry name" value="Glyco_transf_22"/>
    <property type="match status" value="1"/>
</dbReference>
<feature type="transmembrane region" description="Helical" evidence="11">
    <location>
        <begin position="62"/>
        <end position="86"/>
    </location>
</feature>
<evidence type="ECO:0000256" key="3">
    <source>
        <dbReference type="ARBA" id="ARBA00022502"/>
    </source>
</evidence>
<dbReference type="AlphaFoldDB" id="A0ABD0Y7B9"/>
<feature type="transmembrane region" description="Helical" evidence="11">
    <location>
        <begin position="334"/>
        <end position="356"/>
    </location>
</feature>
<comment type="similarity">
    <text evidence="10">Belongs to the glycosyltransferase 22 family. PIGZ subfamily.</text>
</comment>
<evidence type="ECO:0000256" key="9">
    <source>
        <dbReference type="ARBA" id="ARBA00023136"/>
    </source>
</evidence>
<evidence type="ECO:0000256" key="2">
    <source>
        <dbReference type="ARBA" id="ARBA00004687"/>
    </source>
</evidence>
<sequence>MSLVPYWFLAALRIGLTLIPQIGYIHPDEYFQSVEVFSGDIYNTATTRPWEFNATFPIRSIALPYLVVGLPLLLLKNIAPFISLWFGVNMITPYSMLVLPRLSSCLLSFVTDTCLYKICRIYSQNYRSRLLTLASSYVLLVYGTRTFSNSIEMALCSLLIYLVAESMVRSDRILYQDEYLQECYNSSSNIRDRVKFHRLRLSLPWHTFSNAAAIATVTSLGVFNRPTFLAFAFPALFFWLQRGLGTKRISLWDFNMRILVLALCSVPTVASLVAVDSFYYGYLTWDELIQRRVTLGNNFVVTPYNFIRYNMNSANLAKHGLHPRFTHILVNVPLLYNVLGFAGLIAFLHIVFRLIFNKNWSALPRVQSVIGLMTACFIVPIGLLSVFPHQEPRFIIPCTLPLVFLHSQRIRHCTEHKNIVEKHDLNGFKVFLKKDIEMNTKDRLLAVWYIVNIVCTLFYGFVHQAGIYPLMEHLSEEMAAKPRLTTIHMITSHIYPLPTSLLRLDYSQTYTEFLDNTPGSRYRRARDFFTQEMGSSVTMGTVAINMKKLADLCESQWKQKRLKYRLYAALPSSMADELHVEALRLNLTMELIKVFYPHVSTEAPPRFLGFPSSSAESGEEEPLLNDNIFQRYVRIPLKYFSVVSHQLGLSLFRVTQF</sequence>
<feature type="transmembrane region" description="Helical" evidence="11">
    <location>
        <begin position="258"/>
        <end position="282"/>
    </location>
</feature>
<protein>
    <recommendedName>
        <fullName evidence="11">Mannosyltransferase</fullName>
        <ecNumber evidence="11">2.4.1.-</ecNumber>
    </recommendedName>
</protein>
<evidence type="ECO:0000256" key="10">
    <source>
        <dbReference type="ARBA" id="ARBA00038466"/>
    </source>
</evidence>
<feature type="transmembrane region" description="Helical" evidence="11">
    <location>
        <begin position="6"/>
        <end position="25"/>
    </location>
</feature>
<evidence type="ECO:0000256" key="8">
    <source>
        <dbReference type="ARBA" id="ARBA00022989"/>
    </source>
</evidence>
<keyword evidence="4 11" id="KW-0328">Glycosyltransferase</keyword>
<evidence type="ECO:0000313" key="13">
    <source>
        <dbReference type="Proteomes" id="UP001558652"/>
    </source>
</evidence>
<keyword evidence="6 11" id="KW-0812">Transmembrane</keyword>
<feature type="transmembrane region" description="Helical" evidence="11">
    <location>
        <begin position="228"/>
        <end position="246"/>
    </location>
</feature>
<dbReference type="GO" id="GO:0016757">
    <property type="term" value="F:glycosyltransferase activity"/>
    <property type="evidence" value="ECO:0007669"/>
    <property type="project" value="UniProtKB-KW"/>
</dbReference>
<reference evidence="12 13" key="1">
    <citation type="submission" date="2024-07" db="EMBL/GenBank/DDBJ databases">
        <title>Chromosome-level genome assembly of the water stick insect Ranatra chinensis (Heteroptera: Nepidae).</title>
        <authorList>
            <person name="Liu X."/>
        </authorList>
    </citation>
    <scope>NUCLEOTIDE SEQUENCE [LARGE SCALE GENOMIC DNA]</scope>
    <source>
        <strain evidence="12">Cailab_2021Rc</strain>
        <tissue evidence="12">Muscle</tissue>
    </source>
</reference>
<evidence type="ECO:0000256" key="11">
    <source>
        <dbReference type="RuleBase" id="RU363075"/>
    </source>
</evidence>
<accession>A0ABD0Y7B9</accession>
<evidence type="ECO:0000256" key="1">
    <source>
        <dbReference type="ARBA" id="ARBA00004477"/>
    </source>
</evidence>
<comment type="pathway">
    <text evidence="2">Glycolipid biosynthesis; glycosylphosphatidylinositol-anchor biosynthesis.</text>
</comment>
<keyword evidence="8 11" id="KW-1133">Transmembrane helix</keyword>
<evidence type="ECO:0000313" key="12">
    <source>
        <dbReference type="EMBL" id="KAL1123275.1"/>
    </source>
</evidence>
<dbReference type="PANTHER" id="PTHR22760:SF3">
    <property type="entry name" value="GPI MANNOSYLTRANSFERASE 4"/>
    <property type="match status" value="1"/>
</dbReference>
<dbReference type="GO" id="GO:0006506">
    <property type="term" value="P:GPI anchor biosynthetic process"/>
    <property type="evidence" value="ECO:0007669"/>
    <property type="project" value="UniProtKB-KW"/>
</dbReference>
<keyword evidence="13" id="KW-1185">Reference proteome</keyword>
<proteinExistence type="inferred from homology"/>
<keyword evidence="9 11" id="KW-0472">Membrane</keyword>
<evidence type="ECO:0000256" key="7">
    <source>
        <dbReference type="ARBA" id="ARBA00022824"/>
    </source>
</evidence>
<dbReference type="EMBL" id="JBFDAA010000012">
    <property type="protein sequence ID" value="KAL1123275.1"/>
    <property type="molecule type" value="Genomic_DNA"/>
</dbReference>
<name>A0ABD0Y7B9_9HEMI</name>
<evidence type="ECO:0000256" key="6">
    <source>
        <dbReference type="ARBA" id="ARBA00022692"/>
    </source>
</evidence>
<dbReference type="Proteomes" id="UP001558652">
    <property type="component" value="Unassembled WGS sequence"/>
</dbReference>